<evidence type="ECO:0000313" key="2">
    <source>
        <dbReference type="EMBL" id="QJE72277.1"/>
    </source>
</evidence>
<dbReference type="CDD" id="cd06257">
    <property type="entry name" value="DnaJ"/>
    <property type="match status" value="1"/>
</dbReference>
<dbReference type="InterPro" id="IPR001623">
    <property type="entry name" value="DnaJ_domain"/>
</dbReference>
<dbReference type="EMBL" id="CP051775">
    <property type="protein sequence ID" value="QJE72277.1"/>
    <property type="molecule type" value="Genomic_DNA"/>
</dbReference>
<protein>
    <submittedName>
        <fullName evidence="2">DnaJ family molecular chaperone</fullName>
    </submittedName>
</protein>
<dbReference type="Gene3D" id="1.10.287.110">
    <property type="entry name" value="DnaJ domain"/>
    <property type="match status" value="1"/>
</dbReference>
<dbReference type="PROSITE" id="PS50076">
    <property type="entry name" value="DNAJ_2"/>
    <property type="match status" value="1"/>
</dbReference>
<dbReference type="KEGG" id="acru:HHL28_03430"/>
<dbReference type="SMART" id="SM00271">
    <property type="entry name" value="DnaJ"/>
    <property type="match status" value="1"/>
</dbReference>
<keyword evidence="3" id="KW-1185">Reference proteome</keyword>
<dbReference type="Proteomes" id="UP000501891">
    <property type="component" value="Chromosome"/>
</dbReference>
<gene>
    <name evidence="2" type="ORF">HHL28_03430</name>
</gene>
<feature type="domain" description="J" evidence="1">
    <location>
        <begin position="189"/>
        <end position="253"/>
    </location>
</feature>
<evidence type="ECO:0000313" key="3">
    <source>
        <dbReference type="Proteomes" id="UP000501891"/>
    </source>
</evidence>
<proteinExistence type="predicted"/>
<dbReference type="SUPFAM" id="SSF158682">
    <property type="entry name" value="TerB-like"/>
    <property type="match status" value="1"/>
</dbReference>
<dbReference type="CDD" id="cd07316">
    <property type="entry name" value="terB_like_DjlA"/>
    <property type="match status" value="1"/>
</dbReference>
<evidence type="ECO:0000259" key="1">
    <source>
        <dbReference type="PROSITE" id="PS50076"/>
    </source>
</evidence>
<dbReference type="PRINTS" id="PR00625">
    <property type="entry name" value="JDOMAIN"/>
</dbReference>
<organism evidence="2 3">
    <name type="scientific">Aerophototrophica crusticola</name>
    <dbReference type="NCBI Taxonomy" id="1709002"/>
    <lineage>
        <taxon>Bacteria</taxon>
        <taxon>Pseudomonadati</taxon>
        <taxon>Pseudomonadota</taxon>
        <taxon>Alphaproteobacteria</taxon>
        <taxon>Rhodospirillales</taxon>
        <taxon>Rhodospirillaceae</taxon>
        <taxon>Aerophototrophica</taxon>
    </lineage>
</organism>
<accession>A0A858R4G6</accession>
<sequence length="258" mass="27624">MSIWGKILGGAAGFAIGGPIGGLLGALAGHAVDELREMDTPQGMDAEGKPDQTKTIAFTVGVIVLGAKMAKADGVVHTLEVDAFKRVFHVPPDELKNVGRLFDLAKRDSAGYETYAKQLAGMFKDRKPVLEELLGGLFHIATADGVIHSGELSYLRCVADIFGFTPEEFEQTRRIHGGDRCGIADPLGDPYAVLGVAPTVGFDQVKTAYRTLVRENHPDRLIAQGLPQEFIDLAQEKMAAINAAYEKIEKAHRAAAGA</sequence>
<name>A0A858R4G6_9PROT</name>
<dbReference type="Gene3D" id="1.10.3680.10">
    <property type="entry name" value="TerB-like"/>
    <property type="match status" value="1"/>
</dbReference>
<dbReference type="InterPro" id="IPR007791">
    <property type="entry name" value="DjlA_N"/>
</dbReference>
<dbReference type="SUPFAM" id="SSF46565">
    <property type="entry name" value="Chaperone J-domain"/>
    <property type="match status" value="1"/>
</dbReference>
<dbReference type="AlphaFoldDB" id="A0A858R4G6"/>
<dbReference type="Pfam" id="PF00226">
    <property type="entry name" value="DnaJ"/>
    <property type="match status" value="1"/>
</dbReference>
<dbReference type="InterPro" id="IPR029024">
    <property type="entry name" value="TerB-like"/>
</dbReference>
<dbReference type="InterPro" id="IPR036869">
    <property type="entry name" value="J_dom_sf"/>
</dbReference>
<dbReference type="Pfam" id="PF05099">
    <property type="entry name" value="TerB"/>
    <property type="match status" value="1"/>
</dbReference>
<reference evidence="2" key="1">
    <citation type="submission" date="2020-04" db="EMBL/GenBank/DDBJ databases">
        <title>A desert anoxygenic phototrophic bacterium fixes CO2 using RubisCO under aerobic conditions.</title>
        <authorList>
            <person name="Tang K."/>
        </authorList>
    </citation>
    <scope>NUCLEOTIDE SEQUENCE [LARGE SCALE GENOMIC DNA]</scope>
    <source>
        <strain evidence="2">MIMtkB3</strain>
    </source>
</reference>